<organism evidence="8 9">
    <name type="scientific">Phlebiopsis gigantea (strain 11061_1 CR5-6)</name>
    <name type="common">White-rot fungus</name>
    <name type="synonym">Peniophora gigantea</name>
    <dbReference type="NCBI Taxonomy" id="745531"/>
    <lineage>
        <taxon>Eukaryota</taxon>
        <taxon>Fungi</taxon>
        <taxon>Dikarya</taxon>
        <taxon>Basidiomycota</taxon>
        <taxon>Agaricomycotina</taxon>
        <taxon>Agaricomycetes</taxon>
        <taxon>Polyporales</taxon>
        <taxon>Phanerochaetaceae</taxon>
        <taxon>Phlebiopsis</taxon>
    </lineage>
</organism>
<dbReference type="STRING" id="745531.A0A0C3S4D3"/>
<evidence type="ECO:0000256" key="4">
    <source>
        <dbReference type="ARBA" id="ARBA00023014"/>
    </source>
</evidence>
<evidence type="ECO:0000256" key="3">
    <source>
        <dbReference type="ARBA" id="ARBA00023004"/>
    </source>
</evidence>
<evidence type="ECO:0000259" key="7">
    <source>
        <dbReference type="Pfam" id="PF00462"/>
    </source>
</evidence>
<dbReference type="Proteomes" id="UP000053257">
    <property type="component" value="Unassembled WGS sequence"/>
</dbReference>
<dbReference type="PROSITE" id="PS51354">
    <property type="entry name" value="GLUTAREDOXIN_2"/>
    <property type="match status" value="1"/>
</dbReference>
<dbReference type="InterPro" id="IPR033658">
    <property type="entry name" value="GRX_PICOT-like"/>
</dbReference>
<dbReference type="GO" id="GO:0005759">
    <property type="term" value="C:mitochondrial matrix"/>
    <property type="evidence" value="ECO:0007669"/>
    <property type="project" value="TreeGrafter"/>
</dbReference>
<dbReference type="Pfam" id="PF00462">
    <property type="entry name" value="Glutaredoxin"/>
    <property type="match status" value="1"/>
</dbReference>
<dbReference type="NCBIfam" id="TIGR00365">
    <property type="entry name" value="Grx4 family monothiol glutaredoxin"/>
    <property type="match status" value="1"/>
</dbReference>
<dbReference type="AlphaFoldDB" id="A0A0C3S4D3"/>
<protein>
    <recommendedName>
        <fullName evidence="6">Monothiol glutaredoxin-5, mitochondrial</fullName>
    </recommendedName>
</protein>
<feature type="domain" description="Glutaredoxin" evidence="7">
    <location>
        <begin position="33"/>
        <end position="100"/>
    </location>
</feature>
<keyword evidence="9" id="KW-1185">Reference proteome</keyword>
<feature type="non-terminal residue" evidence="8">
    <location>
        <position position="1"/>
    </location>
</feature>
<dbReference type="HOGENOM" id="CLU_026126_2_0_1"/>
<evidence type="ECO:0000256" key="2">
    <source>
        <dbReference type="ARBA" id="ARBA00022723"/>
    </source>
</evidence>
<reference evidence="8 9" key="1">
    <citation type="journal article" date="2014" name="PLoS Genet.">
        <title>Analysis of the Phlebiopsis gigantea genome, transcriptome and secretome provides insight into its pioneer colonization strategies of wood.</title>
        <authorList>
            <person name="Hori C."/>
            <person name="Ishida T."/>
            <person name="Igarashi K."/>
            <person name="Samejima M."/>
            <person name="Suzuki H."/>
            <person name="Master E."/>
            <person name="Ferreira P."/>
            <person name="Ruiz-Duenas F.J."/>
            <person name="Held B."/>
            <person name="Canessa P."/>
            <person name="Larrondo L.F."/>
            <person name="Schmoll M."/>
            <person name="Druzhinina I.S."/>
            <person name="Kubicek C.P."/>
            <person name="Gaskell J.A."/>
            <person name="Kersten P."/>
            <person name="St John F."/>
            <person name="Glasner J."/>
            <person name="Sabat G."/>
            <person name="Splinter BonDurant S."/>
            <person name="Syed K."/>
            <person name="Yadav J."/>
            <person name="Mgbeahuruike A.C."/>
            <person name="Kovalchuk A."/>
            <person name="Asiegbu F.O."/>
            <person name="Lackner G."/>
            <person name="Hoffmeister D."/>
            <person name="Rencoret J."/>
            <person name="Gutierrez A."/>
            <person name="Sun H."/>
            <person name="Lindquist E."/>
            <person name="Barry K."/>
            <person name="Riley R."/>
            <person name="Grigoriev I.V."/>
            <person name="Henrissat B."/>
            <person name="Kues U."/>
            <person name="Berka R.M."/>
            <person name="Martinez A.T."/>
            <person name="Covert S.F."/>
            <person name="Blanchette R.A."/>
            <person name="Cullen D."/>
        </authorList>
    </citation>
    <scope>NUCLEOTIDE SEQUENCE [LARGE SCALE GENOMIC DNA]</scope>
    <source>
        <strain evidence="8 9">11061_1 CR5-6</strain>
    </source>
</reference>
<dbReference type="InterPro" id="IPR036249">
    <property type="entry name" value="Thioredoxin-like_sf"/>
</dbReference>
<name>A0A0C3S4D3_PHLG1</name>
<dbReference type="Gene3D" id="3.40.30.10">
    <property type="entry name" value="Glutaredoxin"/>
    <property type="match status" value="1"/>
</dbReference>
<dbReference type="PANTHER" id="PTHR10293">
    <property type="entry name" value="GLUTAREDOXIN FAMILY MEMBER"/>
    <property type="match status" value="1"/>
</dbReference>
<evidence type="ECO:0000256" key="5">
    <source>
        <dbReference type="ARBA" id="ARBA00023284"/>
    </source>
</evidence>
<dbReference type="FunFam" id="3.40.30.10:FF:000005">
    <property type="entry name" value="Glutaredoxin 5"/>
    <property type="match status" value="1"/>
</dbReference>
<dbReference type="PANTHER" id="PTHR10293:SF16">
    <property type="entry name" value="GLUTAREDOXIN-RELATED PROTEIN 5, MITOCHONDRIAL"/>
    <property type="match status" value="1"/>
</dbReference>
<keyword evidence="4" id="KW-0411">Iron-sulfur</keyword>
<evidence type="ECO:0000256" key="6">
    <source>
        <dbReference type="ARBA" id="ARBA00067618"/>
    </source>
</evidence>
<dbReference type="EMBL" id="KN840557">
    <property type="protein sequence ID" value="KIP04957.1"/>
    <property type="molecule type" value="Genomic_DNA"/>
</dbReference>
<dbReference type="OrthoDB" id="415696at2759"/>
<sequence>APTLPPRSLAIARRFLSNDTRLKIQQAVETTPVVLFMKGTPEQPQCGFSKAAIQVLEMQGVPTEKFKSYNVLEDSELRTAIKEFSDWPTIPQLYVGGEFVGGCDILLSMHQSGELEQLLSNKGVVPSEAEPSAQSTQP</sequence>
<keyword evidence="2" id="KW-0479">Metal-binding</keyword>
<keyword evidence="5" id="KW-0676">Redox-active center</keyword>
<dbReference type="GO" id="GO:0046872">
    <property type="term" value="F:metal ion binding"/>
    <property type="evidence" value="ECO:0007669"/>
    <property type="project" value="UniProtKB-KW"/>
</dbReference>
<evidence type="ECO:0000256" key="1">
    <source>
        <dbReference type="ARBA" id="ARBA00022714"/>
    </source>
</evidence>
<dbReference type="GO" id="GO:0051537">
    <property type="term" value="F:2 iron, 2 sulfur cluster binding"/>
    <property type="evidence" value="ECO:0007669"/>
    <property type="project" value="UniProtKB-KW"/>
</dbReference>
<dbReference type="GO" id="GO:0044571">
    <property type="term" value="P:[2Fe-2S] cluster assembly"/>
    <property type="evidence" value="ECO:0007669"/>
    <property type="project" value="UniProtKB-ARBA"/>
</dbReference>
<dbReference type="GO" id="GO:0015036">
    <property type="term" value="F:disulfide oxidoreductase activity"/>
    <property type="evidence" value="ECO:0007669"/>
    <property type="project" value="UniProtKB-ARBA"/>
</dbReference>
<dbReference type="InterPro" id="IPR002109">
    <property type="entry name" value="Glutaredoxin"/>
</dbReference>
<evidence type="ECO:0000313" key="8">
    <source>
        <dbReference type="EMBL" id="KIP04957.1"/>
    </source>
</evidence>
<dbReference type="InterPro" id="IPR004480">
    <property type="entry name" value="Monothiol_GRX-rel"/>
</dbReference>
<dbReference type="CDD" id="cd03028">
    <property type="entry name" value="GRX_PICOT_like"/>
    <property type="match status" value="1"/>
</dbReference>
<keyword evidence="1" id="KW-0001">2Fe-2S</keyword>
<proteinExistence type="predicted"/>
<accession>A0A0C3S4D3</accession>
<dbReference type="SUPFAM" id="SSF52833">
    <property type="entry name" value="Thioredoxin-like"/>
    <property type="match status" value="1"/>
</dbReference>
<evidence type="ECO:0000313" key="9">
    <source>
        <dbReference type="Proteomes" id="UP000053257"/>
    </source>
</evidence>
<gene>
    <name evidence="8" type="ORF">PHLGIDRAFT_75037</name>
</gene>
<keyword evidence="3" id="KW-0408">Iron</keyword>